<dbReference type="GO" id="GO:0005524">
    <property type="term" value="F:ATP binding"/>
    <property type="evidence" value="ECO:0007669"/>
    <property type="project" value="UniProtKB-UniRule"/>
</dbReference>
<gene>
    <name evidence="6" type="primary">serS</name>
    <name evidence="11" type="ordered locus">Pars_1667</name>
</gene>
<comment type="function">
    <text evidence="6">Catalyzes the attachment of serine to tRNA(Ser). Is also able to aminoacylate tRNA(Sec) with serine, to form the misacylated tRNA L-seryl-tRNA(Sec), which will be further converted into selenocysteinyl-tRNA(Sec).</text>
</comment>
<evidence type="ECO:0000259" key="10">
    <source>
        <dbReference type="PROSITE" id="PS50862"/>
    </source>
</evidence>
<keyword evidence="6" id="KW-0963">Cytoplasm</keyword>
<dbReference type="Pfam" id="PF00587">
    <property type="entry name" value="tRNA-synt_2b"/>
    <property type="match status" value="1"/>
</dbReference>
<reference evidence="11 12" key="1">
    <citation type="submission" date="2007-04" db="EMBL/GenBank/DDBJ databases">
        <title>Complete sequence of Pyrobaculum arsenaticum DSM 13514.</title>
        <authorList>
            <consortium name="US DOE Joint Genome Institute"/>
            <person name="Copeland A."/>
            <person name="Lucas S."/>
            <person name="Lapidus A."/>
            <person name="Barry K."/>
            <person name="Glavina del Rio T."/>
            <person name="Dalin E."/>
            <person name="Tice H."/>
            <person name="Pitluck S."/>
            <person name="Chain P."/>
            <person name="Malfatti S."/>
            <person name="Shin M."/>
            <person name="Vergez L."/>
            <person name="Schmutz J."/>
            <person name="Larimer F."/>
            <person name="Land M."/>
            <person name="Hauser L."/>
            <person name="Kyrpides N."/>
            <person name="Mikhailova N."/>
            <person name="Cozen A.E."/>
            <person name="Fitz-Gibbon S.T."/>
            <person name="House C.H."/>
            <person name="Saltikov C."/>
            <person name="Lowe T.M."/>
            <person name="Richardson P."/>
        </authorList>
    </citation>
    <scope>NUCLEOTIDE SEQUENCE [LARGE SCALE GENOMIC DNA]</scope>
    <source>
        <strain evidence="12">ATCC 700994 / DSM 13514 / JCM 11321 / PZ6</strain>
    </source>
</reference>
<feature type="binding site" evidence="6 7">
    <location>
        <position position="314"/>
    </location>
    <ligand>
        <name>L-serine</name>
        <dbReference type="ChEBI" id="CHEBI:33384"/>
    </ligand>
</feature>
<comment type="catalytic activity">
    <reaction evidence="6">
        <text>tRNA(Ser) + L-serine + ATP = L-seryl-tRNA(Ser) + AMP + diphosphate + H(+)</text>
        <dbReference type="Rhea" id="RHEA:12292"/>
        <dbReference type="Rhea" id="RHEA-COMP:9669"/>
        <dbReference type="Rhea" id="RHEA-COMP:9703"/>
        <dbReference type="ChEBI" id="CHEBI:15378"/>
        <dbReference type="ChEBI" id="CHEBI:30616"/>
        <dbReference type="ChEBI" id="CHEBI:33019"/>
        <dbReference type="ChEBI" id="CHEBI:33384"/>
        <dbReference type="ChEBI" id="CHEBI:78442"/>
        <dbReference type="ChEBI" id="CHEBI:78533"/>
        <dbReference type="ChEBI" id="CHEBI:456215"/>
        <dbReference type="EC" id="6.1.1.11"/>
    </reaction>
</comment>
<dbReference type="PRINTS" id="PR00981">
    <property type="entry name" value="TRNASYNTHSER"/>
</dbReference>
<dbReference type="Gene3D" id="3.30.930.10">
    <property type="entry name" value="Bira Bifunctional Protein, Domain 2"/>
    <property type="match status" value="1"/>
</dbReference>
<dbReference type="Gene3D" id="1.10.287.40">
    <property type="entry name" value="Serine-tRNA synthetase, tRNA binding domain"/>
    <property type="match status" value="1"/>
</dbReference>
<evidence type="ECO:0000256" key="9">
    <source>
        <dbReference type="SAM" id="Coils"/>
    </source>
</evidence>
<dbReference type="HOGENOM" id="CLU_023797_0_1_2"/>
<feature type="binding site" evidence="7">
    <location>
        <position position="291"/>
    </location>
    <ligand>
        <name>L-serine</name>
        <dbReference type="ChEBI" id="CHEBI:33384"/>
    </ligand>
</feature>
<dbReference type="SUPFAM" id="SSF46589">
    <property type="entry name" value="tRNA-binding arm"/>
    <property type="match status" value="1"/>
</dbReference>
<comment type="similarity">
    <text evidence="6">Belongs to the class-II aminoacyl-tRNA synthetase family. Type-1 seryl-tRNA synthetase subfamily.</text>
</comment>
<feature type="binding site" evidence="6 8">
    <location>
        <begin position="378"/>
        <end position="381"/>
    </location>
    <ligand>
        <name>ATP</name>
        <dbReference type="ChEBI" id="CHEBI:30616"/>
    </ligand>
</feature>
<dbReference type="SUPFAM" id="SSF55681">
    <property type="entry name" value="Class II aaRS and biotin synthetases"/>
    <property type="match status" value="1"/>
</dbReference>
<comment type="catalytic activity">
    <reaction evidence="6">
        <text>tRNA(Sec) + L-serine + ATP = L-seryl-tRNA(Sec) + AMP + diphosphate + H(+)</text>
        <dbReference type="Rhea" id="RHEA:42580"/>
        <dbReference type="Rhea" id="RHEA-COMP:9742"/>
        <dbReference type="Rhea" id="RHEA-COMP:10128"/>
        <dbReference type="ChEBI" id="CHEBI:15378"/>
        <dbReference type="ChEBI" id="CHEBI:30616"/>
        <dbReference type="ChEBI" id="CHEBI:33019"/>
        <dbReference type="ChEBI" id="CHEBI:33384"/>
        <dbReference type="ChEBI" id="CHEBI:78442"/>
        <dbReference type="ChEBI" id="CHEBI:78533"/>
        <dbReference type="ChEBI" id="CHEBI:456215"/>
        <dbReference type="EC" id="6.1.1.11"/>
    </reaction>
</comment>
<evidence type="ECO:0000256" key="4">
    <source>
        <dbReference type="ARBA" id="ARBA00022917"/>
    </source>
</evidence>
<proteinExistence type="inferred from homology"/>
<feature type="coiled-coil region" evidence="9">
    <location>
        <begin position="54"/>
        <end position="117"/>
    </location>
</feature>
<evidence type="ECO:0000256" key="8">
    <source>
        <dbReference type="PIRSR" id="PIRSR001529-2"/>
    </source>
</evidence>
<dbReference type="NCBIfam" id="TIGR00414">
    <property type="entry name" value="serS"/>
    <property type="match status" value="1"/>
</dbReference>
<comment type="domain">
    <text evidence="6">Consists of two distinct domains, a catalytic core and a N-terminal extension that is involved in tRNA binding.</text>
</comment>
<dbReference type="InterPro" id="IPR033729">
    <property type="entry name" value="SerRS_core"/>
</dbReference>
<dbReference type="EMBL" id="CP000660">
    <property type="protein sequence ID" value="ABP51218.1"/>
    <property type="molecule type" value="Genomic_DNA"/>
</dbReference>
<dbReference type="GO" id="GO:0004828">
    <property type="term" value="F:serine-tRNA ligase activity"/>
    <property type="evidence" value="ECO:0007669"/>
    <property type="project" value="UniProtKB-UniRule"/>
</dbReference>
<protein>
    <recommendedName>
        <fullName evidence="6">Serine--tRNA ligase</fullName>
        <ecNumber evidence="6">6.1.1.11</ecNumber>
    </recommendedName>
    <alternativeName>
        <fullName evidence="6">Seryl-tRNA synthetase</fullName>
        <shortName evidence="6">SerRS</shortName>
    </alternativeName>
    <alternativeName>
        <fullName evidence="6">Seryl-tRNA(Ser/Sec) synthetase</fullName>
    </alternativeName>
</protein>
<dbReference type="CDD" id="cd00770">
    <property type="entry name" value="SerRS_core"/>
    <property type="match status" value="1"/>
</dbReference>
<feature type="binding site" evidence="7">
    <location>
        <position position="411"/>
    </location>
    <ligand>
        <name>L-serine</name>
        <dbReference type="ChEBI" id="CHEBI:33384"/>
    </ligand>
</feature>
<dbReference type="HAMAP" id="MF_00176">
    <property type="entry name" value="Ser_tRNA_synth_type1"/>
    <property type="match status" value="1"/>
</dbReference>
<dbReference type="Proteomes" id="UP000001567">
    <property type="component" value="Chromosome"/>
</dbReference>
<organism evidence="11 12">
    <name type="scientific">Pyrobaculum arsenaticum (strain DSM 13514 / JCM 11321 / PZ6)</name>
    <dbReference type="NCBI Taxonomy" id="340102"/>
    <lineage>
        <taxon>Archaea</taxon>
        <taxon>Thermoproteota</taxon>
        <taxon>Thermoprotei</taxon>
        <taxon>Thermoproteales</taxon>
        <taxon>Thermoproteaceae</taxon>
        <taxon>Pyrobaculum</taxon>
    </lineage>
</organism>
<dbReference type="AlphaFoldDB" id="A4WLF1"/>
<dbReference type="UniPathway" id="UPA00906">
    <property type="reaction ID" value="UER00895"/>
</dbReference>
<dbReference type="InterPro" id="IPR015866">
    <property type="entry name" value="Ser-tRNA-synth_1_N"/>
</dbReference>
<dbReference type="PANTHER" id="PTHR11778">
    <property type="entry name" value="SERYL-TRNA SYNTHETASE"/>
    <property type="match status" value="1"/>
</dbReference>
<dbReference type="STRING" id="340102.Pars_1667"/>
<name>A4WLF1_PYRAR</name>
<evidence type="ECO:0000256" key="6">
    <source>
        <dbReference type="HAMAP-Rule" id="MF_00176"/>
    </source>
</evidence>
<comment type="subcellular location">
    <subcellularLocation>
        <location evidence="6">Cytoplasm</location>
    </subcellularLocation>
</comment>
<accession>A4WLF1</accession>
<dbReference type="GO" id="GO:0005737">
    <property type="term" value="C:cytoplasm"/>
    <property type="evidence" value="ECO:0007669"/>
    <property type="project" value="UniProtKB-SubCell"/>
</dbReference>
<sequence length="463" mass="53318">MAGKSFIDRVGYVTMSYSVLEALRNNPDAVRKVLVARRMDPSLVEKFLGLDERWRQLKKEVDELRHEYNKLSREGARAPPERRRELVERAKELAARLEKVEKELEDVEKAREEVLWSFPNLIHESVPTCPEGVDSVPVRYWGVVKVANNAAELPRGVDYVVVERSPVGHADMAEVVLKMADTLKAGEVAGSRFYYLFDDLVWLDFALAMYAMDYLTQRGFRPVIPPYMLKFDVIRRVLDFDTFKDAIYKIDGEDLYLIATAEHGIAAYLYKRELVEEELPQLYVGWSPCFRKEAGAGNRDLKGIFRVHIFHKVEQFVFSLPEESWKWHEEITKNTEELIRGLGLPYRVVNICAHDLGAPAAKKYDIEVWYPAQGMYRELASCSNVTDWQSYRLGIRVTRKGMKREFVHTLNCTGLATTRTITAILENFQREDGAVEIPKALRPYLEPIKAAPKDSILPRGVKR</sequence>
<keyword evidence="4 6" id="KW-0648">Protein biosynthesis</keyword>
<evidence type="ECO:0000256" key="3">
    <source>
        <dbReference type="ARBA" id="ARBA00022840"/>
    </source>
</evidence>
<dbReference type="InterPro" id="IPR042103">
    <property type="entry name" value="SerRS_1_N_sf"/>
</dbReference>
<evidence type="ECO:0000313" key="11">
    <source>
        <dbReference type="EMBL" id="ABP51218.1"/>
    </source>
</evidence>
<dbReference type="InterPro" id="IPR002317">
    <property type="entry name" value="Ser-tRNA-ligase_type_1"/>
</dbReference>
<feature type="binding site" evidence="8">
    <location>
        <begin position="307"/>
        <end position="310"/>
    </location>
    <ligand>
        <name>ATP</name>
        <dbReference type="ChEBI" id="CHEBI:30616"/>
    </ligand>
</feature>
<dbReference type="InterPro" id="IPR006195">
    <property type="entry name" value="aa-tRNA-synth_II"/>
</dbReference>
<dbReference type="InterPro" id="IPR002314">
    <property type="entry name" value="aa-tRNA-synt_IIb"/>
</dbReference>
<evidence type="ECO:0000313" key="12">
    <source>
        <dbReference type="Proteomes" id="UP000001567"/>
    </source>
</evidence>
<evidence type="ECO:0000256" key="7">
    <source>
        <dbReference type="PIRSR" id="PIRSR001529-1"/>
    </source>
</evidence>
<evidence type="ECO:0000256" key="5">
    <source>
        <dbReference type="ARBA" id="ARBA00023146"/>
    </source>
</evidence>
<keyword evidence="2 6" id="KW-0547">Nucleotide-binding</keyword>
<dbReference type="InterPro" id="IPR010978">
    <property type="entry name" value="tRNA-bd_arm"/>
</dbReference>
<dbReference type="Pfam" id="PF02403">
    <property type="entry name" value="Seryl_tRNA_N"/>
    <property type="match status" value="1"/>
</dbReference>
<keyword evidence="9" id="KW-0175">Coiled coil</keyword>
<comment type="pathway">
    <text evidence="6">Aminoacyl-tRNA biosynthesis; selenocysteinyl-tRNA(Sec) biosynthesis; L-seryl-tRNA(Sec) from L-serine and tRNA(Sec): step 1/1.</text>
</comment>
<evidence type="ECO:0000256" key="1">
    <source>
        <dbReference type="ARBA" id="ARBA00022598"/>
    </source>
</evidence>
<dbReference type="EC" id="6.1.1.11" evidence="6"/>
<keyword evidence="5 6" id="KW-0030">Aminoacyl-tRNA synthetase</keyword>
<feature type="site" description="Important for serine binding" evidence="7">
    <location>
        <position position="413"/>
    </location>
</feature>
<dbReference type="KEGG" id="pas:Pars_1667"/>
<feature type="binding site" evidence="6">
    <location>
        <position position="307"/>
    </location>
    <ligand>
        <name>ATP</name>
        <dbReference type="ChEBI" id="CHEBI:30616"/>
    </ligand>
</feature>
<feature type="domain" description="Aminoacyl-transfer RNA synthetases class-II family profile" evidence="10">
    <location>
        <begin position="207"/>
        <end position="438"/>
    </location>
</feature>
<feature type="binding site" evidence="7">
    <location>
        <position position="260"/>
    </location>
    <ligand>
        <name>L-serine</name>
        <dbReference type="ChEBI" id="CHEBI:33384"/>
    </ligand>
</feature>
<dbReference type="PhylomeDB" id="A4WLF1"/>
<comment type="subunit">
    <text evidence="6">Homodimer. The tRNA molecule binds across the dimer.</text>
</comment>
<feature type="binding site" evidence="6">
    <location>
        <begin position="260"/>
        <end position="262"/>
    </location>
    <ligand>
        <name>L-serine</name>
        <dbReference type="ChEBI" id="CHEBI:33384"/>
    </ligand>
</feature>
<dbReference type="GO" id="GO:0016260">
    <property type="term" value="P:selenocysteine biosynthetic process"/>
    <property type="evidence" value="ECO:0007669"/>
    <property type="project" value="UniProtKB-UniRule"/>
</dbReference>
<evidence type="ECO:0000256" key="2">
    <source>
        <dbReference type="ARBA" id="ARBA00022741"/>
    </source>
</evidence>
<dbReference type="GO" id="GO:0006434">
    <property type="term" value="P:seryl-tRNA aminoacylation"/>
    <property type="evidence" value="ECO:0007669"/>
    <property type="project" value="UniProtKB-UniRule"/>
</dbReference>
<keyword evidence="1 6" id="KW-0436">Ligase</keyword>
<dbReference type="PROSITE" id="PS50862">
    <property type="entry name" value="AA_TRNA_LIGASE_II"/>
    <property type="match status" value="1"/>
</dbReference>
<feature type="binding site" evidence="6">
    <location>
        <position position="413"/>
    </location>
    <ligand>
        <name>L-serine</name>
        <dbReference type="ChEBI" id="CHEBI:33384"/>
    </ligand>
</feature>
<dbReference type="PIRSF" id="PIRSF001529">
    <property type="entry name" value="Ser-tRNA-synth_IIa"/>
    <property type="match status" value="1"/>
</dbReference>
<feature type="binding site" evidence="6 8">
    <location>
        <begin position="291"/>
        <end position="293"/>
    </location>
    <ligand>
        <name>ATP</name>
        <dbReference type="ChEBI" id="CHEBI:30616"/>
    </ligand>
</feature>
<dbReference type="InterPro" id="IPR045864">
    <property type="entry name" value="aa-tRNA-synth_II/BPL/LPL"/>
</dbReference>
<keyword evidence="3 6" id="KW-0067">ATP-binding</keyword>